<comment type="caution">
    <text evidence="2">The sequence shown here is derived from an EMBL/GenBank/DDBJ whole genome shotgun (WGS) entry which is preliminary data.</text>
</comment>
<organism evidence="2 3">
    <name type="scientific">Batillaria attramentaria</name>
    <dbReference type="NCBI Taxonomy" id="370345"/>
    <lineage>
        <taxon>Eukaryota</taxon>
        <taxon>Metazoa</taxon>
        <taxon>Spiralia</taxon>
        <taxon>Lophotrochozoa</taxon>
        <taxon>Mollusca</taxon>
        <taxon>Gastropoda</taxon>
        <taxon>Caenogastropoda</taxon>
        <taxon>Sorbeoconcha</taxon>
        <taxon>Cerithioidea</taxon>
        <taxon>Batillariidae</taxon>
        <taxon>Batillaria</taxon>
    </lineage>
</organism>
<proteinExistence type="predicted"/>
<feature type="region of interest" description="Disordered" evidence="1">
    <location>
        <begin position="79"/>
        <end position="98"/>
    </location>
</feature>
<feature type="non-terminal residue" evidence="2">
    <location>
        <position position="98"/>
    </location>
</feature>
<evidence type="ECO:0000256" key="1">
    <source>
        <dbReference type="SAM" id="MobiDB-lite"/>
    </source>
</evidence>
<name>A0ABD0KYV8_9CAEN</name>
<dbReference type="EMBL" id="JACVVK020000104">
    <property type="protein sequence ID" value="KAK7492300.1"/>
    <property type="molecule type" value="Genomic_DNA"/>
</dbReference>
<dbReference type="AlphaFoldDB" id="A0ABD0KYV8"/>
<evidence type="ECO:0000313" key="3">
    <source>
        <dbReference type="Proteomes" id="UP001519460"/>
    </source>
</evidence>
<reference evidence="2 3" key="1">
    <citation type="journal article" date="2023" name="Sci. Data">
        <title>Genome assembly of the Korean intertidal mud-creeper Batillaria attramentaria.</title>
        <authorList>
            <person name="Patra A.K."/>
            <person name="Ho P.T."/>
            <person name="Jun S."/>
            <person name="Lee S.J."/>
            <person name="Kim Y."/>
            <person name="Won Y.J."/>
        </authorList>
    </citation>
    <scope>NUCLEOTIDE SEQUENCE [LARGE SCALE GENOMIC DNA]</scope>
    <source>
        <strain evidence="2">Wonlab-2016</strain>
    </source>
</reference>
<accession>A0ABD0KYV8</accession>
<gene>
    <name evidence="2" type="ORF">BaRGS_00016397</name>
</gene>
<evidence type="ECO:0000313" key="2">
    <source>
        <dbReference type="EMBL" id="KAK7492300.1"/>
    </source>
</evidence>
<dbReference type="Proteomes" id="UP001519460">
    <property type="component" value="Unassembled WGS sequence"/>
</dbReference>
<sequence>GPEVPVAPVQAGKGQSVTAQRAACTAPGTRPPCCLGDPKCLLRPVPGCVLGLKIVSSVCDVSKTSVLLLLSVTADGYHSDKKENFDTPATLTAERGMQ</sequence>
<protein>
    <submittedName>
        <fullName evidence="2">Uncharacterized protein</fullName>
    </submittedName>
</protein>
<feature type="non-terminal residue" evidence="2">
    <location>
        <position position="1"/>
    </location>
</feature>
<keyword evidence="3" id="KW-1185">Reference proteome</keyword>